<feature type="coiled-coil region" evidence="10">
    <location>
        <begin position="492"/>
        <end position="519"/>
    </location>
</feature>
<evidence type="ECO:0000256" key="11">
    <source>
        <dbReference type="SAM" id="MobiDB-lite"/>
    </source>
</evidence>
<accession>A0A0V0QAC1</accession>
<evidence type="ECO:0000256" key="3">
    <source>
        <dbReference type="ARBA" id="ARBA00022448"/>
    </source>
</evidence>
<dbReference type="PANTHER" id="PTHR19229:SF36">
    <property type="entry name" value="ATP-BINDING CASSETTE SUB-FAMILY A MEMBER 2"/>
    <property type="match status" value="1"/>
</dbReference>
<feature type="transmembrane region" description="Helical" evidence="12">
    <location>
        <begin position="20"/>
        <end position="39"/>
    </location>
</feature>
<dbReference type="SUPFAM" id="SSF52540">
    <property type="entry name" value="P-loop containing nucleoside triphosphate hydrolases"/>
    <property type="match status" value="2"/>
</dbReference>
<dbReference type="SMART" id="SM00382">
    <property type="entry name" value="AAA"/>
    <property type="match status" value="2"/>
</dbReference>
<evidence type="ECO:0000256" key="8">
    <source>
        <dbReference type="ARBA" id="ARBA00022989"/>
    </source>
</evidence>
<comment type="subcellular location">
    <subcellularLocation>
        <location evidence="1">Membrane</location>
        <topology evidence="1">Multi-pass membrane protein</topology>
    </subcellularLocation>
</comment>
<feature type="region of interest" description="Disordered" evidence="11">
    <location>
        <begin position="1745"/>
        <end position="1798"/>
    </location>
</feature>
<dbReference type="CDD" id="cd03263">
    <property type="entry name" value="ABC_subfamily_A"/>
    <property type="match status" value="2"/>
</dbReference>
<evidence type="ECO:0000259" key="13">
    <source>
        <dbReference type="PROSITE" id="PS50893"/>
    </source>
</evidence>
<comment type="similarity">
    <text evidence="2">Belongs to the ABC transporter superfamily. ABCA family.</text>
</comment>
<evidence type="ECO:0000256" key="2">
    <source>
        <dbReference type="ARBA" id="ARBA00008869"/>
    </source>
</evidence>
<keyword evidence="9 12" id="KW-0472">Membrane</keyword>
<dbReference type="Gene3D" id="3.40.50.300">
    <property type="entry name" value="P-loop containing nucleotide triphosphate hydrolases"/>
    <property type="match status" value="2"/>
</dbReference>
<keyword evidence="7" id="KW-0067">ATP-binding</keyword>
<feature type="transmembrane region" description="Helical" evidence="12">
    <location>
        <begin position="1110"/>
        <end position="1127"/>
    </location>
</feature>
<feature type="transmembrane region" description="Helical" evidence="12">
    <location>
        <begin position="1169"/>
        <end position="1193"/>
    </location>
</feature>
<feature type="transmembrane region" description="Helical" evidence="12">
    <location>
        <begin position="1244"/>
        <end position="1268"/>
    </location>
</feature>
<feature type="transmembrane region" description="Helical" evidence="12">
    <location>
        <begin position="368"/>
        <end position="385"/>
    </location>
</feature>
<proteinExistence type="inferred from homology"/>
<dbReference type="InterPro" id="IPR013525">
    <property type="entry name" value="ABC2_TM"/>
</dbReference>
<dbReference type="PROSITE" id="PS50893">
    <property type="entry name" value="ABC_TRANSPORTER_2"/>
    <property type="match status" value="2"/>
</dbReference>
<evidence type="ECO:0000313" key="15">
    <source>
        <dbReference type="Proteomes" id="UP000054937"/>
    </source>
</evidence>
<feature type="transmembrane region" description="Helical" evidence="12">
    <location>
        <begin position="435"/>
        <end position="458"/>
    </location>
</feature>
<sequence length="1798" mass="204737">MGHLSALLKKNIILWRRGGICAYCEIILPLLFCLFFFLMRGLADQEDIDKTSYISYDPDVNFFIPYDVPSEFSGTTSNNYQDIISQGILIQNCFNNKRNGELSQNGFIALAPEGNPVIQDLKDQIEDMGYTYQYFDDKEDLLEYIKSEDYNDDVCIGITFDEADKNSKWSYNLHFNTTSPSNFQIPPTTYFDEKISYKIENLEDFVEPWIESGFITLQNWIDNSIAKQEKSASYPINPIVTSMAIESHVKDDLPDIMVGNFSTFTTLPLIVVFLRFLYCIVSEKEQKIREQMRIMGLSNTSFYMSWIIQYAVIYFIIALITVIFCAITIFSHSDFILMLVWYYLFCLNCIAQALLVSTLFSKAKIANIVGLVIYLGFYIITMVVGNNKGLSTGSRAALSIFPQVNQSISADVFVLIETKDTGIGWDDLSLEVDKFYIGVSLIMYLVSLAIQLLLFFYLDQVVPSEIGVRKHPLFCLGFKSKNKMDENKDQKHEQKDENIEDVEQYLKQLQQQKECLQIDNLGKVYPNGKRAVNNLSLTMFRDQIFCLLGHNGSGKSTSISMLTGMTSMTEGQANVFGLDVQTDLDKIRKIMGICPQHDILFDNLTVYEHLKLYATIKGRTDVQQIEEEINQLLDDVDLQFKRNALSKTLSGGQKRRLSVAMAFVGGSKIIYLDEPTSGCDTSVRRHIWDMLKKYKQGRIMVLTTHFMDEADYLGDRISIIGEGKLICTGSPNFLKTKFGVGYNLTIVKNDPISPSDQIVDLIKKHIPNLKKPKITSAEIAFQLNMSEVSKFQNLFEEIDSKKKQLDIANYGISITTMEQVFLEVSEKNSTTKDEEDNLEQIRNSSLVDNKIDNFNLNDVRIKEPFKIFTIHFWALVVKRFNYFKRDKKGLACEVFIPCIMLIFGLYATTVENTYEDDPYVLATDLFDFEPQTIYAGDISENQLKDIFDQFSEDYKYTYTDKNSVADWDEYVFKKKEENTVGAYYVTSYDDNAGANYILESNSLYRDALPLYMHTMNEALIKKATNNNDLSITAKVHAFPLTAKLSSLVASTVGIGVAFTFALLLSFIPSSLVSFIIKERQDQVKHQQVVSGISLKAYWTSNYFIDLVKYLVPVYVLSIILLFAYDAASFTDDGGVFAATCILLLLYGIAIIPFTYAFSFAFKTPGNGQVMVFFLNYICGGLLPMVVWMFRVFFESTRDVFNVIQWILRIFPSFSLGYGLMNLASRETYVAFFDDLTEVQSAFDIDIALGDIIMMIIMTIIYSSMILLFEKMKSKGTLDKYMASKAGYPQYQPTLLDDDVQKEQDLVEKSDVKDYVIRLNKVRKVFKTLDNKYLEAVKQVSVGIKTGECFALLGINGAGKTTLFKILSGDHQSTSGQAHINGYDVSTEMDIARYAIGYCPQFDALLENLTTREHLELYAAIKGIPKNIRKELIDNKIEEMNLKKFENIPAGTYSGGNKRKLSVAIAMIGNPPVVLLDEPSTGMDPKARRFMWSVISRISTKRKSSSIVLTTHSMEEAEALSTKMVIMVEGQFKCMGSIQNIKSKFGQGYEIEVKVKIPKQNELEQQIQKSGLHLDYAITPETIDQTLEKLNWSQYRPQIAQNQSANELFVALNSQKGLSLQHLVEFFLIEQETKTVEEYIKSKFSKYSIIEHYGSFTRYKIETNESTGKIFGTFESAKNNLGVIDAYSVKQATIEAIFNQFATHQIKTEDFNKGGKFYKNNDNDFNNQVKNTNNQNEQQKLVANYQNSSNNNSNNIKQQQQYQQDAKEKYMVPENNKQSSKNMGTEKIRINGSEKSNDD</sequence>
<dbReference type="PANTHER" id="PTHR19229">
    <property type="entry name" value="ATP-BINDING CASSETTE TRANSPORTER SUBFAMILY A ABCA"/>
    <property type="match status" value="1"/>
</dbReference>
<feature type="transmembrane region" description="Helical" evidence="12">
    <location>
        <begin position="261"/>
        <end position="281"/>
    </location>
</feature>
<dbReference type="InterPro" id="IPR026082">
    <property type="entry name" value="ABCA"/>
</dbReference>
<evidence type="ECO:0000256" key="9">
    <source>
        <dbReference type="ARBA" id="ARBA00023136"/>
    </source>
</evidence>
<dbReference type="InterPro" id="IPR027417">
    <property type="entry name" value="P-loop_NTPase"/>
</dbReference>
<evidence type="ECO:0000256" key="1">
    <source>
        <dbReference type="ARBA" id="ARBA00004141"/>
    </source>
</evidence>
<dbReference type="FunFam" id="3.40.50.300:FF:000298">
    <property type="entry name" value="ATP-binding cassette sub-family A member 12"/>
    <property type="match status" value="1"/>
</dbReference>
<dbReference type="GO" id="GO:0140359">
    <property type="term" value="F:ABC-type transporter activity"/>
    <property type="evidence" value="ECO:0007669"/>
    <property type="project" value="InterPro"/>
</dbReference>
<evidence type="ECO:0000256" key="12">
    <source>
        <dbReference type="SAM" id="Phobius"/>
    </source>
</evidence>
<keyword evidence="8 12" id="KW-1133">Transmembrane helix</keyword>
<reference evidence="14 15" key="1">
    <citation type="journal article" date="2015" name="Sci. Rep.">
        <title>Genome of the facultative scuticociliatosis pathogen Pseudocohnilembus persalinus provides insight into its virulence through horizontal gene transfer.</title>
        <authorList>
            <person name="Xiong J."/>
            <person name="Wang G."/>
            <person name="Cheng J."/>
            <person name="Tian M."/>
            <person name="Pan X."/>
            <person name="Warren A."/>
            <person name="Jiang C."/>
            <person name="Yuan D."/>
            <person name="Miao W."/>
        </authorList>
    </citation>
    <scope>NUCLEOTIDE SEQUENCE [LARGE SCALE GENOMIC DNA]</scope>
    <source>
        <strain evidence="14">36N120E</strain>
    </source>
</reference>
<keyword evidence="14" id="KW-0378">Hydrolase</keyword>
<keyword evidence="15" id="KW-1185">Reference proteome</keyword>
<dbReference type="GO" id="GO:0005319">
    <property type="term" value="F:lipid transporter activity"/>
    <property type="evidence" value="ECO:0007669"/>
    <property type="project" value="TreeGrafter"/>
</dbReference>
<feature type="domain" description="ABC transporter" evidence="13">
    <location>
        <begin position="516"/>
        <end position="747"/>
    </location>
</feature>
<evidence type="ECO:0000313" key="14">
    <source>
        <dbReference type="EMBL" id="KRW99015.1"/>
    </source>
</evidence>
<dbReference type="Pfam" id="PF12698">
    <property type="entry name" value="ABC2_membrane_3"/>
    <property type="match status" value="2"/>
</dbReference>
<keyword evidence="5" id="KW-0677">Repeat</keyword>
<dbReference type="PROSITE" id="PS00211">
    <property type="entry name" value="ABC_TRANSPORTER_1"/>
    <property type="match status" value="2"/>
</dbReference>
<name>A0A0V0QAC1_PSEPJ</name>
<evidence type="ECO:0000256" key="10">
    <source>
        <dbReference type="SAM" id="Coils"/>
    </source>
</evidence>
<evidence type="ECO:0000256" key="6">
    <source>
        <dbReference type="ARBA" id="ARBA00022741"/>
    </source>
</evidence>
<dbReference type="InParanoid" id="A0A0V0QAC1"/>
<feature type="transmembrane region" description="Helical" evidence="12">
    <location>
        <begin position="1134"/>
        <end position="1157"/>
    </location>
</feature>
<dbReference type="InterPro" id="IPR003593">
    <property type="entry name" value="AAA+_ATPase"/>
</dbReference>
<feature type="transmembrane region" description="Helical" evidence="12">
    <location>
        <begin position="889"/>
        <end position="908"/>
    </location>
</feature>
<dbReference type="OMA" id="PFATWSE"/>
<dbReference type="InterPro" id="IPR017871">
    <property type="entry name" value="ABC_transporter-like_CS"/>
</dbReference>
<dbReference type="Pfam" id="PF00005">
    <property type="entry name" value="ABC_tran"/>
    <property type="match status" value="2"/>
</dbReference>
<keyword evidence="3" id="KW-0813">Transport</keyword>
<dbReference type="GO" id="GO:0016887">
    <property type="term" value="F:ATP hydrolysis activity"/>
    <property type="evidence" value="ECO:0007669"/>
    <property type="project" value="InterPro"/>
</dbReference>
<evidence type="ECO:0000256" key="4">
    <source>
        <dbReference type="ARBA" id="ARBA00022692"/>
    </source>
</evidence>
<organism evidence="14 15">
    <name type="scientific">Pseudocohnilembus persalinus</name>
    <name type="common">Ciliate</name>
    <dbReference type="NCBI Taxonomy" id="266149"/>
    <lineage>
        <taxon>Eukaryota</taxon>
        <taxon>Sar</taxon>
        <taxon>Alveolata</taxon>
        <taxon>Ciliophora</taxon>
        <taxon>Intramacronucleata</taxon>
        <taxon>Oligohymenophorea</taxon>
        <taxon>Scuticociliatia</taxon>
        <taxon>Philasterida</taxon>
        <taxon>Pseudocohnilembidae</taxon>
        <taxon>Pseudocohnilembus</taxon>
    </lineage>
</organism>
<dbReference type="GO" id="GO:0005524">
    <property type="term" value="F:ATP binding"/>
    <property type="evidence" value="ECO:0007669"/>
    <property type="project" value="UniProtKB-KW"/>
</dbReference>
<feature type="transmembrane region" description="Helical" evidence="12">
    <location>
        <begin position="1205"/>
        <end position="1224"/>
    </location>
</feature>
<protein>
    <submittedName>
        <fullName evidence="14">p-loop containing nucleoside triphosphate hydrolase</fullName>
    </submittedName>
</protein>
<gene>
    <name evidence="14" type="ORF">PPERSA_11616</name>
</gene>
<feature type="compositionally biased region" description="Low complexity" evidence="11">
    <location>
        <begin position="1745"/>
        <end position="1763"/>
    </location>
</feature>
<dbReference type="FunFam" id="3.40.50.300:FF:000335">
    <property type="entry name" value="ATP binding cassette subfamily A member 5"/>
    <property type="match status" value="1"/>
</dbReference>
<feature type="transmembrane region" description="Helical" evidence="12">
    <location>
        <begin position="1047"/>
        <end position="1076"/>
    </location>
</feature>
<dbReference type="OrthoDB" id="10255969at2759"/>
<evidence type="ECO:0000256" key="7">
    <source>
        <dbReference type="ARBA" id="ARBA00022840"/>
    </source>
</evidence>
<dbReference type="InterPro" id="IPR003439">
    <property type="entry name" value="ABC_transporter-like_ATP-bd"/>
</dbReference>
<dbReference type="Proteomes" id="UP000054937">
    <property type="component" value="Unassembled WGS sequence"/>
</dbReference>
<keyword evidence="4 12" id="KW-0812">Transmembrane</keyword>
<comment type="caution">
    <text evidence="14">The sequence shown here is derived from an EMBL/GenBank/DDBJ whole genome shotgun (WGS) entry which is preliminary data.</text>
</comment>
<feature type="transmembrane region" description="Helical" evidence="12">
    <location>
        <begin position="335"/>
        <end position="356"/>
    </location>
</feature>
<feature type="domain" description="ABC transporter" evidence="13">
    <location>
        <begin position="1316"/>
        <end position="1553"/>
    </location>
</feature>
<dbReference type="GO" id="GO:0016020">
    <property type="term" value="C:membrane"/>
    <property type="evidence" value="ECO:0007669"/>
    <property type="project" value="UniProtKB-SubCell"/>
</dbReference>
<evidence type="ECO:0000256" key="5">
    <source>
        <dbReference type="ARBA" id="ARBA00022737"/>
    </source>
</evidence>
<dbReference type="EMBL" id="LDAU01000223">
    <property type="protein sequence ID" value="KRW99015.1"/>
    <property type="molecule type" value="Genomic_DNA"/>
</dbReference>
<keyword evidence="10" id="KW-0175">Coiled coil</keyword>
<feature type="transmembrane region" description="Helical" evidence="12">
    <location>
        <begin position="302"/>
        <end position="329"/>
    </location>
</feature>
<keyword evidence="6" id="KW-0547">Nucleotide-binding</keyword>